<dbReference type="AlphaFoldDB" id="W1YM80"/>
<dbReference type="EMBL" id="AZMM01002305">
    <property type="protein sequence ID" value="ETJ43683.1"/>
    <property type="molecule type" value="Genomic_DNA"/>
</dbReference>
<gene>
    <name evidence="1" type="ORF">Q604_UNBC02305G0002</name>
</gene>
<feature type="non-terminal residue" evidence="1">
    <location>
        <position position="26"/>
    </location>
</feature>
<sequence>MFLTPSDARQAHSGLLDLLGGSATGG</sequence>
<name>W1YM80_9ZZZZ</name>
<reference evidence="1" key="1">
    <citation type="submission" date="2013-12" db="EMBL/GenBank/DDBJ databases">
        <title>A Varibaculum cambriense genome reconstructed from a premature infant gut community with otherwise low bacterial novelty that shifts toward anaerobic metabolism during the third week of life.</title>
        <authorList>
            <person name="Brown C.T."/>
            <person name="Sharon I."/>
            <person name="Thomas B.C."/>
            <person name="Castelle C.J."/>
            <person name="Morowitz M.J."/>
            <person name="Banfield J.F."/>
        </authorList>
    </citation>
    <scope>NUCLEOTIDE SEQUENCE</scope>
</reference>
<accession>W1YM80</accession>
<organism evidence="1">
    <name type="scientific">human gut metagenome</name>
    <dbReference type="NCBI Taxonomy" id="408170"/>
    <lineage>
        <taxon>unclassified sequences</taxon>
        <taxon>metagenomes</taxon>
        <taxon>organismal metagenomes</taxon>
    </lineage>
</organism>
<proteinExistence type="predicted"/>
<protein>
    <submittedName>
        <fullName evidence="1">Uncharacterized protein</fullName>
    </submittedName>
</protein>
<evidence type="ECO:0000313" key="1">
    <source>
        <dbReference type="EMBL" id="ETJ43683.1"/>
    </source>
</evidence>
<comment type="caution">
    <text evidence="1">The sequence shown here is derived from an EMBL/GenBank/DDBJ whole genome shotgun (WGS) entry which is preliminary data.</text>
</comment>